<accession>A0A2X0P197</accession>
<dbReference type="AlphaFoldDB" id="A0A2X0P197"/>
<dbReference type="EMBL" id="FQNC01000044">
    <property type="protein sequence ID" value="SGY53830.1"/>
    <property type="molecule type" value="Genomic_DNA"/>
</dbReference>
<dbReference type="STRING" id="796604.A0A2X0P197"/>
<keyword evidence="2" id="KW-0479">Metal-binding</keyword>
<feature type="compositionally biased region" description="Polar residues" evidence="3">
    <location>
        <begin position="427"/>
        <end position="436"/>
    </location>
</feature>
<feature type="domain" description="DDE Tnp4" evidence="4">
    <location>
        <begin position="264"/>
        <end position="377"/>
    </location>
</feature>
<evidence type="ECO:0000313" key="6">
    <source>
        <dbReference type="Proteomes" id="UP000249464"/>
    </source>
</evidence>
<gene>
    <name evidence="5" type="primary">BQ5605_C006g03807</name>
    <name evidence="5" type="ORF">BQ5605_C006G03807</name>
</gene>
<keyword evidence="6" id="KW-1185">Reference proteome</keyword>
<dbReference type="InterPro" id="IPR027806">
    <property type="entry name" value="HARBI1_dom"/>
</dbReference>
<dbReference type="Pfam" id="PF13359">
    <property type="entry name" value="DDE_Tnp_4"/>
    <property type="match status" value="1"/>
</dbReference>
<proteinExistence type="predicted"/>
<reference evidence="5 6" key="1">
    <citation type="submission" date="2016-11" db="EMBL/GenBank/DDBJ databases">
        <authorList>
            <person name="Jaros S."/>
            <person name="Januszkiewicz K."/>
            <person name="Wedrychowicz H."/>
        </authorList>
    </citation>
    <scope>NUCLEOTIDE SEQUENCE [LARGE SCALE GENOMIC DNA]</scope>
</reference>
<organism evidence="5 6">
    <name type="scientific">Microbotryum silenes-dioicae</name>
    <dbReference type="NCBI Taxonomy" id="796604"/>
    <lineage>
        <taxon>Eukaryota</taxon>
        <taxon>Fungi</taxon>
        <taxon>Dikarya</taxon>
        <taxon>Basidiomycota</taxon>
        <taxon>Pucciniomycotina</taxon>
        <taxon>Microbotryomycetes</taxon>
        <taxon>Microbotryales</taxon>
        <taxon>Microbotryaceae</taxon>
        <taxon>Microbotryum</taxon>
    </lineage>
</organism>
<evidence type="ECO:0000259" key="4">
    <source>
        <dbReference type="Pfam" id="PF13359"/>
    </source>
</evidence>
<feature type="compositionally biased region" description="Basic and acidic residues" evidence="3">
    <location>
        <begin position="397"/>
        <end position="411"/>
    </location>
</feature>
<dbReference type="GO" id="GO:0046872">
    <property type="term" value="F:metal ion binding"/>
    <property type="evidence" value="ECO:0007669"/>
    <property type="project" value="UniProtKB-KW"/>
</dbReference>
<dbReference type="Proteomes" id="UP000249464">
    <property type="component" value="Unassembled WGS sequence"/>
</dbReference>
<evidence type="ECO:0000256" key="2">
    <source>
        <dbReference type="ARBA" id="ARBA00022723"/>
    </source>
</evidence>
<sequence>MVRKSAIQRKHLLSLNQSILLETDKEMKSDLLSDAMDTDSDASLPPASFSPLENLLRTFRTHHFRMNYRLIQALQDHLEMLVRKEEELAGQRYANWAKKYAGRRPGHGLMRCLDVDCNRDHNLFLMDIRMSKKAFDELHKAIKDHTVFKSRGRKPQTPAKIQLAIALWRFGGYGNRALAKAATEWSGRSMGSVVKFTYRVLLALNEPSFSRRIIHWPNQAECELSKAWMESKTCPEWRNGWCMVDGSLIELSRTPQWFGASFTNGRIIDYTTGLPGSAADVPFGDNRGLTIFEKHFWIQKTSFSRTRAILWKAGCSQHSRQNKCFNYYVSRAHCQSEHTIGYLKSRFQSLKRLALCINSKDQFKIANQWVSACIVAHRFATEVDWFVGKFNYHRPVKPEEPTREQYKRAQRNEAGASTPPDNDETQQLDLDQAANQSKAVQRRAELRIAKLI</sequence>
<feature type="region of interest" description="Disordered" evidence="3">
    <location>
        <begin position="397"/>
        <end position="436"/>
    </location>
</feature>
<evidence type="ECO:0000256" key="3">
    <source>
        <dbReference type="SAM" id="MobiDB-lite"/>
    </source>
</evidence>
<evidence type="ECO:0000256" key="1">
    <source>
        <dbReference type="ARBA" id="ARBA00001968"/>
    </source>
</evidence>
<comment type="cofactor">
    <cofactor evidence="1">
        <name>a divalent metal cation</name>
        <dbReference type="ChEBI" id="CHEBI:60240"/>
    </cofactor>
</comment>
<name>A0A2X0P197_9BASI</name>
<protein>
    <submittedName>
        <fullName evidence="5">BQ5605_C006g03807 protein</fullName>
    </submittedName>
</protein>
<evidence type="ECO:0000313" key="5">
    <source>
        <dbReference type="EMBL" id="SGY53830.1"/>
    </source>
</evidence>